<name>A0ACC0FW47_9ERIC</name>
<reference evidence="1 2" key="1">
    <citation type="journal article" date="2022" name="Plant J.">
        <title>Chromosome-level genome of Camellia lanceoleosa provides a valuable resource for understanding genome evolution and self-incompatibility.</title>
        <authorList>
            <person name="Gong W."/>
            <person name="Xiao S."/>
            <person name="Wang L."/>
            <person name="Liao Z."/>
            <person name="Chang Y."/>
            <person name="Mo W."/>
            <person name="Hu G."/>
            <person name="Li W."/>
            <person name="Zhao G."/>
            <person name="Zhu H."/>
            <person name="Hu X."/>
            <person name="Ji K."/>
            <person name="Xiang X."/>
            <person name="Song Q."/>
            <person name="Yuan D."/>
            <person name="Jin S."/>
            <person name="Zhang L."/>
        </authorList>
    </citation>
    <scope>NUCLEOTIDE SEQUENCE [LARGE SCALE GENOMIC DNA]</scope>
    <source>
        <strain evidence="1">SQ_2022a</strain>
    </source>
</reference>
<organism evidence="1 2">
    <name type="scientific">Camellia lanceoleosa</name>
    <dbReference type="NCBI Taxonomy" id="1840588"/>
    <lineage>
        <taxon>Eukaryota</taxon>
        <taxon>Viridiplantae</taxon>
        <taxon>Streptophyta</taxon>
        <taxon>Embryophyta</taxon>
        <taxon>Tracheophyta</taxon>
        <taxon>Spermatophyta</taxon>
        <taxon>Magnoliopsida</taxon>
        <taxon>eudicotyledons</taxon>
        <taxon>Gunneridae</taxon>
        <taxon>Pentapetalae</taxon>
        <taxon>asterids</taxon>
        <taxon>Ericales</taxon>
        <taxon>Theaceae</taxon>
        <taxon>Camellia</taxon>
    </lineage>
</organism>
<dbReference type="EMBL" id="CM045770">
    <property type="protein sequence ID" value="KAI7992628.1"/>
    <property type="molecule type" value="Genomic_DNA"/>
</dbReference>
<sequence length="51" mass="5804">MFSWDTYNEDISSLDDSLAFSSVGLLEQINVTRDASDIFFLLLSFCFTKSN</sequence>
<proteinExistence type="predicted"/>
<evidence type="ECO:0000313" key="1">
    <source>
        <dbReference type="EMBL" id="KAI7992628.1"/>
    </source>
</evidence>
<gene>
    <name evidence="1" type="ORF">LOK49_LG12G01981</name>
</gene>
<evidence type="ECO:0000313" key="2">
    <source>
        <dbReference type="Proteomes" id="UP001060215"/>
    </source>
</evidence>
<dbReference type="Proteomes" id="UP001060215">
    <property type="component" value="Chromosome 13"/>
</dbReference>
<keyword evidence="2" id="KW-1185">Reference proteome</keyword>
<accession>A0ACC0FW47</accession>
<comment type="caution">
    <text evidence="1">The sequence shown here is derived from an EMBL/GenBank/DDBJ whole genome shotgun (WGS) entry which is preliminary data.</text>
</comment>
<protein>
    <submittedName>
        <fullName evidence="1">Beta-galactosidase 3</fullName>
    </submittedName>
</protein>